<accession>A0A5M3MFT0</accession>
<proteinExistence type="predicted"/>
<name>A0A5M3MFT0_CONPW</name>
<dbReference type="Proteomes" id="UP000053558">
    <property type="component" value="Unassembled WGS sequence"/>
</dbReference>
<organism evidence="3 4">
    <name type="scientific">Coniophora puteana (strain RWD-64-598)</name>
    <name type="common">Brown rot fungus</name>
    <dbReference type="NCBI Taxonomy" id="741705"/>
    <lineage>
        <taxon>Eukaryota</taxon>
        <taxon>Fungi</taxon>
        <taxon>Dikarya</taxon>
        <taxon>Basidiomycota</taxon>
        <taxon>Agaricomycotina</taxon>
        <taxon>Agaricomycetes</taxon>
        <taxon>Agaricomycetidae</taxon>
        <taxon>Boletales</taxon>
        <taxon>Coniophorineae</taxon>
        <taxon>Coniophoraceae</taxon>
        <taxon>Coniophora</taxon>
    </lineage>
</organism>
<keyword evidence="4" id="KW-1185">Reference proteome</keyword>
<gene>
    <name evidence="3" type="ORF">CONPUDRAFT_138551</name>
</gene>
<dbReference type="GeneID" id="19201211"/>
<sequence length="263" mass="27082">MTTLTAMFVLGLISALADGAALRVRYDPTSPSRSLADILFSDVVYIPASGFSFADASFHLAPAGLDASSSLFPRDLNFTAGTGTPTRRSADLNTAPTPAPTGQSSPSTTVHIGSEGDFALLLPGTSYTLISDAEADGVSFCTPGSNGTCGQSLPDGFITGAAVSTAPDGSYIQVTGCFDVSKFAFAQGDAGGQFDVRFPNGAQCSFGGYGASFIEQVEPSSGRFCLRCCAHENDQENCNSHQDRAGCPNAVPGTYTFPNADCS</sequence>
<dbReference type="RefSeq" id="XP_007771206.1">
    <property type="nucleotide sequence ID" value="XM_007773016.1"/>
</dbReference>
<evidence type="ECO:0000313" key="3">
    <source>
        <dbReference type="EMBL" id="EIW78119.1"/>
    </source>
</evidence>
<protein>
    <recommendedName>
        <fullName evidence="5">Ubiquitin 3 binding protein But2 C-terminal domain-containing protein</fullName>
    </recommendedName>
</protein>
<dbReference type="AlphaFoldDB" id="A0A5M3MFT0"/>
<reference evidence="4" key="1">
    <citation type="journal article" date="2012" name="Science">
        <title>The Paleozoic origin of enzymatic lignin decomposition reconstructed from 31 fungal genomes.</title>
        <authorList>
            <person name="Floudas D."/>
            <person name="Binder M."/>
            <person name="Riley R."/>
            <person name="Barry K."/>
            <person name="Blanchette R.A."/>
            <person name="Henrissat B."/>
            <person name="Martinez A.T."/>
            <person name="Otillar R."/>
            <person name="Spatafora J.W."/>
            <person name="Yadav J.S."/>
            <person name="Aerts A."/>
            <person name="Benoit I."/>
            <person name="Boyd A."/>
            <person name="Carlson A."/>
            <person name="Copeland A."/>
            <person name="Coutinho P.M."/>
            <person name="de Vries R.P."/>
            <person name="Ferreira P."/>
            <person name="Findley K."/>
            <person name="Foster B."/>
            <person name="Gaskell J."/>
            <person name="Glotzer D."/>
            <person name="Gorecki P."/>
            <person name="Heitman J."/>
            <person name="Hesse C."/>
            <person name="Hori C."/>
            <person name="Igarashi K."/>
            <person name="Jurgens J.A."/>
            <person name="Kallen N."/>
            <person name="Kersten P."/>
            <person name="Kohler A."/>
            <person name="Kuees U."/>
            <person name="Kumar T.K.A."/>
            <person name="Kuo A."/>
            <person name="LaButti K."/>
            <person name="Larrondo L.F."/>
            <person name="Lindquist E."/>
            <person name="Ling A."/>
            <person name="Lombard V."/>
            <person name="Lucas S."/>
            <person name="Lundell T."/>
            <person name="Martin R."/>
            <person name="McLaughlin D.J."/>
            <person name="Morgenstern I."/>
            <person name="Morin E."/>
            <person name="Murat C."/>
            <person name="Nagy L.G."/>
            <person name="Nolan M."/>
            <person name="Ohm R.A."/>
            <person name="Patyshakuliyeva A."/>
            <person name="Rokas A."/>
            <person name="Ruiz-Duenas F.J."/>
            <person name="Sabat G."/>
            <person name="Salamov A."/>
            <person name="Samejima M."/>
            <person name="Schmutz J."/>
            <person name="Slot J.C."/>
            <person name="St John F."/>
            <person name="Stenlid J."/>
            <person name="Sun H."/>
            <person name="Sun S."/>
            <person name="Syed K."/>
            <person name="Tsang A."/>
            <person name="Wiebenga A."/>
            <person name="Young D."/>
            <person name="Pisabarro A."/>
            <person name="Eastwood D.C."/>
            <person name="Martin F."/>
            <person name="Cullen D."/>
            <person name="Grigoriev I.V."/>
            <person name="Hibbett D.S."/>
        </authorList>
    </citation>
    <scope>NUCLEOTIDE SEQUENCE [LARGE SCALE GENOMIC DNA]</scope>
    <source>
        <strain evidence="4">RWD-64-598 SS2</strain>
    </source>
</reference>
<evidence type="ECO:0000256" key="1">
    <source>
        <dbReference type="SAM" id="MobiDB-lite"/>
    </source>
</evidence>
<feature type="chain" id="PRO_5024432058" description="Ubiquitin 3 binding protein But2 C-terminal domain-containing protein" evidence="2">
    <location>
        <begin position="20"/>
        <end position="263"/>
    </location>
</feature>
<feature type="signal peptide" evidence="2">
    <location>
        <begin position="1"/>
        <end position="19"/>
    </location>
</feature>
<dbReference type="KEGG" id="cput:CONPUDRAFT_138551"/>
<dbReference type="OMA" id="CCAHEND"/>
<keyword evidence="2" id="KW-0732">Signal</keyword>
<dbReference type="EMBL" id="JH711582">
    <property type="protein sequence ID" value="EIW78119.1"/>
    <property type="molecule type" value="Genomic_DNA"/>
</dbReference>
<feature type="region of interest" description="Disordered" evidence="1">
    <location>
        <begin position="80"/>
        <end position="109"/>
    </location>
</feature>
<evidence type="ECO:0000313" key="4">
    <source>
        <dbReference type="Proteomes" id="UP000053558"/>
    </source>
</evidence>
<evidence type="ECO:0008006" key="5">
    <source>
        <dbReference type="Google" id="ProtNLM"/>
    </source>
</evidence>
<comment type="caution">
    <text evidence="3">The sequence shown here is derived from an EMBL/GenBank/DDBJ whole genome shotgun (WGS) entry which is preliminary data.</text>
</comment>
<evidence type="ECO:0000256" key="2">
    <source>
        <dbReference type="SAM" id="SignalP"/>
    </source>
</evidence>
<dbReference type="OrthoDB" id="3044029at2759"/>